<sequence>MRLYSDGVGRISRLEISAFQLTPQKEETMAITHYWLLLSLLHWHECVTGEVRTISPYIKHYEGLSYNRGKLHKQHLRPRRSTHPQDTALHLDFIAFQRPFRLRLRRDVASFSENFSVISGNGSTPADLSHLYTGTIEGENGSSCHGSVIQGQFEGTIHTSKGTYYVEPMERYQNTTDHHSVMYHEDDLELPSKRSKYGGFCAAENLSDLGPTASEEAAMSRSRRTVDDSKTSCLLHFHADYLYFKRFKSVEAVVAQIASYIRAVNDIYDKVDFDGIKLVNFKVKSLQVMTEEDLKDPLQRIYIGPEKLLSVYSEYNWGNYCLSYLLTNRDYSGVLGLAWEGKTGNWGGICSDYMKLRNGKYSTLNTGLVTIQNYGQFQPLRQVQLTLAHELGHSLGAPHDEGSNCGNLGSSGGKGRFLMFPHASDEVRENNDKFSPCSIKKISKILNLKKDDCFMVSDQPICGNLLVEEGEECDVGHNDTDLCCYSAKERLGLQCRLKPNQHCSPSQGLCCGADCGYKPLGLVCDEETDCQKESVCSGQSPLCPVPSPKDNLTVCSQGTRVCQSGVCVESVCIRYKLEQCDCPGDSMKDKCHMCCQQPGDPQTCASTTSSVLSRHFQRKSLPLMSGAPCSANQGYCDKFQVCRLLDADGPIARLKNSFLHLDEFKDLGEWMKVYWWAILVAVASVSAVMSCIICLCSRTLDTSLLRHCRKWRAVRVVEKVLSSVESHNTPSVVCTCHTAKRKDFTSASVTRNTMICGAHFKQEDYVSSDRMAMEMGFKTSSQVKLVGGAVPSLHAACLSANGANVASPAREEAHLQLISVGSLQF</sequence>
<evidence type="ECO:0000256" key="5">
    <source>
        <dbReference type="SAM" id="Phobius"/>
    </source>
</evidence>
<feature type="binding site" evidence="4">
    <location>
        <position position="389"/>
    </location>
    <ligand>
        <name>Zn(2+)</name>
        <dbReference type="ChEBI" id="CHEBI:29105"/>
        <note>catalytic</note>
    </ligand>
</feature>
<feature type="transmembrane region" description="Helical" evidence="5">
    <location>
        <begin position="673"/>
        <end position="696"/>
    </location>
</feature>
<feature type="binding site" evidence="4">
    <location>
        <position position="399"/>
    </location>
    <ligand>
        <name>Zn(2+)</name>
        <dbReference type="ChEBI" id="CHEBI:29105"/>
        <note>catalytic</note>
    </ligand>
</feature>
<feature type="domain" description="Disintegrin" evidence="6">
    <location>
        <begin position="459"/>
        <end position="551"/>
    </location>
</feature>
<evidence type="ECO:0000256" key="2">
    <source>
        <dbReference type="ARBA" id="ARBA00012332"/>
    </source>
</evidence>
<dbReference type="GO" id="GO:0006509">
    <property type="term" value="P:membrane protein ectodomain proteolysis"/>
    <property type="evidence" value="ECO:0007669"/>
    <property type="project" value="TreeGrafter"/>
</dbReference>
<dbReference type="PROSITE" id="PS50214">
    <property type="entry name" value="DISINTEGRIN_2"/>
    <property type="match status" value="1"/>
</dbReference>
<dbReference type="InterPro" id="IPR049038">
    <property type="entry name" value="ADAM10_Cys-rich"/>
</dbReference>
<keyword evidence="4" id="KW-0862">Zinc</keyword>
<dbReference type="SMART" id="SM00050">
    <property type="entry name" value="DISIN"/>
    <property type="match status" value="1"/>
</dbReference>
<feature type="active site" evidence="4">
    <location>
        <position position="390"/>
    </location>
</feature>
<dbReference type="EC" id="3.4.24.81" evidence="2"/>
<dbReference type="GO" id="GO:0005886">
    <property type="term" value="C:plasma membrane"/>
    <property type="evidence" value="ECO:0007669"/>
    <property type="project" value="TreeGrafter"/>
</dbReference>
<comment type="catalytic activity">
    <reaction evidence="1">
        <text>Endopeptidase of broad specificity.</text>
        <dbReference type="EC" id="3.4.24.81"/>
    </reaction>
</comment>
<organism evidence="8 9">
    <name type="scientific">Knipowitschia caucasica</name>
    <name type="common">Caucasian dwarf goby</name>
    <name type="synonym">Pomatoschistus caucasicus</name>
    <dbReference type="NCBI Taxonomy" id="637954"/>
    <lineage>
        <taxon>Eukaryota</taxon>
        <taxon>Metazoa</taxon>
        <taxon>Chordata</taxon>
        <taxon>Craniata</taxon>
        <taxon>Vertebrata</taxon>
        <taxon>Euteleostomi</taxon>
        <taxon>Actinopterygii</taxon>
        <taxon>Neopterygii</taxon>
        <taxon>Teleostei</taxon>
        <taxon>Neoteleostei</taxon>
        <taxon>Acanthomorphata</taxon>
        <taxon>Gobiaria</taxon>
        <taxon>Gobiiformes</taxon>
        <taxon>Gobioidei</taxon>
        <taxon>Gobiidae</taxon>
        <taxon>Gobiinae</taxon>
        <taxon>Knipowitschia</taxon>
    </lineage>
</organism>
<evidence type="ECO:0000259" key="6">
    <source>
        <dbReference type="PROSITE" id="PS50214"/>
    </source>
</evidence>
<evidence type="ECO:0000256" key="3">
    <source>
        <dbReference type="ARBA" id="ARBA00022685"/>
    </source>
</evidence>
<dbReference type="InterPro" id="IPR001590">
    <property type="entry name" value="Peptidase_M12B"/>
</dbReference>
<dbReference type="AlphaFoldDB" id="A0AAV2KXW5"/>
<evidence type="ECO:0000259" key="7">
    <source>
        <dbReference type="PROSITE" id="PS50215"/>
    </source>
</evidence>
<evidence type="ECO:0000256" key="4">
    <source>
        <dbReference type="PROSITE-ProRule" id="PRU00276"/>
    </source>
</evidence>
<evidence type="ECO:0000256" key="1">
    <source>
        <dbReference type="ARBA" id="ARBA00001809"/>
    </source>
</evidence>
<dbReference type="SUPFAM" id="SSF55486">
    <property type="entry name" value="Metalloproteases ('zincins'), catalytic domain"/>
    <property type="match status" value="1"/>
</dbReference>
<dbReference type="GO" id="GO:0007219">
    <property type="term" value="P:Notch signaling pathway"/>
    <property type="evidence" value="ECO:0007669"/>
    <property type="project" value="TreeGrafter"/>
</dbReference>
<protein>
    <recommendedName>
        <fullName evidence="2">ADAM10 endopeptidase</fullName>
        <ecNumber evidence="2">3.4.24.81</ecNumber>
    </recommendedName>
</protein>
<dbReference type="EMBL" id="OZ035824">
    <property type="protein sequence ID" value="CAL1593725.1"/>
    <property type="molecule type" value="Genomic_DNA"/>
</dbReference>
<keyword evidence="5" id="KW-0812">Transmembrane</keyword>
<keyword evidence="3" id="KW-0165">Cleavage on pair of basic residues</keyword>
<dbReference type="PANTHER" id="PTHR45702">
    <property type="entry name" value="ADAM10/ADAM17 METALLOPEPTIDASE FAMILY MEMBER"/>
    <property type="match status" value="1"/>
</dbReference>
<feature type="domain" description="Peptidase M12B" evidence="7">
    <location>
        <begin position="231"/>
        <end position="458"/>
    </location>
</feature>
<feature type="binding site" evidence="4">
    <location>
        <position position="393"/>
    </location>
    <ligand>
        <name>Zn(2+)</name>
        <dbReference type="ChEBI" id="CHEBI:29105"/>
        <note>catalytic</note>
    </ligand>
</feature>
<comment type="caution">
    <text evidence="4">Lacks conserved residue(s) required for the propagation of feature annotation.</text>
</comment>
<keyword evidence="5" id="KW-0472">Membrane</keyword>
<dbReference type="Pfam" id="PF21299">
    <property type="entry name" value="ADAM10_Cys-rich"/>
    <property type="match status" value="1"/>
</dbReference>
<evidence type="ECO:0000313" key="8">
    <source>
        <dbReference type="EMBL" id="CAL1593725.1"/>
    </source>
</evidence>
<dbReference type="InterPro" id="IPR036436">
    <property type="entry name" value="Disintegrin_dom_sf"/>
</dbReference>
<dbReference type="SUPFAM" id="SSF57552">
    <property type="entry name" value="Blood coagulation inhibitor (disintegrin)"/>
    <property type="match status" value="1"/>
</dbReference>
<dbReference type="InterPro" id="IPR051489">
    <property type="entry name" value="ADAM_Metalloproteinase"/>
</dbReference>
<dbReference type="PROSITE" id="PS50215">
    <property type="entry name" value="ADAM_MEPRO"/>
    <property type="match status" value="1"/>
</dbReference>
<reference evidence="8 9" key="1">
    <citation type="submission" date="2024-04" db="EMBL/GenBank/DDBJ databases">
        <authorList>
            <person name="Waldvogel A.-M."/>
            <person name="Schoenle A."/>
        </authorList>
    </citation>
    <scope>NUCLEOTIDE SEQUENCE [LARGE SCALE GENOMIC DNA]</scope>
</reference>
<accession>A0AAV2KXW5</accession>
<proteinExistence type="predicted"/>
<dbReference type="Proteomes" id="UP001497482">
    <property type="component" value="Chromosome 2"/>
</dbReference>
<keyword evidence="4" id="KW-0479">Metal-binding</keyword>
<dbReference type="PANTHER" id="PTHR45702:SF1">
    <property type="entry name" value="DISINTEGRIN AND METALLOPROTEINASE DOMAIN-CONTAINING PROTEIN 10 ISOFORM X1"/>
    <property type="match status" value="1"/>
</dbReference>
<name>A0AAV2KXW5_KNICA</name>
<dbReference type="Gene3D" id="3.40.390.10">
    <property type="entry name" value="Collagenase (Catalytic Domain)"/>
    <property type="match status" value="1"/>
</dbReference>
<dbReference type="GO" id="GO:0004222">
    <property type="term" value="F:metalloendopeptidase activity"/>
    <property type="evidence" value="ECO:0007669"/>
    <property type="project" value="InterPro"/>
</dbReference>
<dbReference type="Pfam" id="PF13574">
    <property type="entry name" value="Reprolysin_2"/>
    <property type="match status" value="1"/>
</dbReference>
<keyword evidence="5" id="KW-1133">Transmembrane helix</keyword>
<dbReference type="Gene3D" id="4.10.70.10">
    <property type="entry name" value="Disintegrin domain"/>
    <property type="match status" value="1"/>
</dbReference>
<keyword evidence="9" id="KW-1185">Reference proteome</keyword>
<gene>
    <name evidence="8" type="ORF">KC01_LOCUS22768</name>
</gene>
<dbReference type="InterPro" id="IPR024079">
    <property type="entry name" value="MetalloPept_cat_dom_sf"/>
</dbReference>
<evidence type="ECO:0000313" key="9">
    <source>
        <dbReference type="Proteomes" id="UP001497482"/>
    </source>
</evidence>
<dbReference type="GO" id="GO:0046872">
    <property type="term" value="F:metal ion binding"/>
    <property type="evidence" value="ECO:0007669"/>
    <property type="project" value="UniProtKB-KW"/>
</dbReference>
<dbReference type="InterPro" id="IPR001762">
    <property type="entry name" value="Disintegrin_dom"/>
</dbReference>